<dbReference type="AlphaFoldDB" id="A0A1S6U8D2"/>
<proteinExistence type="predicted"/>
<dbReference type="GO" id="GO:0009288">
    <property type="term" value="C:bacterial-type flagellum"/>
    <property type="evidence" value="ECO:0007669"/>
    <property type="project" value="InterPro"/>
</dbReference>
<keyword evidence="2" id="KW-0282">Flagellum</keyword>
<protein>
    <submittedName>
        <fullName evidence="2">Flagellar secreted protein</fullName>
    </submittedName>
</protein>
<sequence>MKVNNISSTQYLNSADKAKQAQDKALQNISANRALSGVDSANLAIADSLLSQANVINQGIANANDAIGALNIADSTLNNITQTADRLNELSVKSNNPALSDRERGILNREADRLKESIGQSIDNSTFNGKNVFGDMSNFYTGNATQNINLSENSVRSGANNLDISNQNGINDFINDVNRLRGEIGSVQNGIVADINSSLKQNVALRQSESGLQNNDISKNLNEQNNEKLKLNASILAQSHNVANLQSQIDRLLA</sequence>
<keyword evidence="2" id="KW-0969">Cilium</keyword>
<accession>A0A1S6U8D2</accession>
<dbReference type="EMBL" id="CP017258">
    <property type="protein sequence ID" value="AQW87945.1"/>
    <property type="molecule type" value="Genomic_DNA"/>
</dbReference>
<name>A0A1S6U8D2_9BACT</name>
<dbReference type="GO" id="GO:0005198">
    <property type="term" value="F:structural molecule activity"/>
    <property type="evidence" value="ECO:0007669"/>
    <property type="project" value="InterPro"/>
</dbReference>
<gene>
    <name evidence="2" type="primary">flaC</name>
    <name evidence="2" type="ORF">CPIN18021_1146</name>
</gene>
<reference evidence="3" key="1">
    <citation type="submission" date="2016-09" db="EMBL/GenBank/DDBJ databases">
        <title>Comparative genomics of the Campylobacter concisus group.</title>
        <authorList>
            <person name="Miller W.G."/>
            <person name="Yee E."/>
            <person name="Chapman M.H."/>
            <person name="Huynh S."/>
            <person name="Bono J.L."/>
            <person name="On S.L.W."/>
            <person name="StLeger J."/>
            <person name="Foster G."/>
            <person name="Parker C.T."/>
        </authorList>
    </citation>
    <scope>NUCLEOTIDE SEQUENCE [LARGE SCALE GENOMIC DNA]</scope>
    <source>
        <strain evidence="3">RM18021</strain>
    </source>
</reference>
<keyword evidence="3" id="KW-1185">Reference proteome</keyword>
<dbReference type="PANTHER" id="PTHR42792:SF2">
    <property type="entry name" value="FLAGELLIN"/>
    <property type="match status" value="1"/>
</dbReference>
<dbReference type="InterPro" id="IPR001492">
    <property type="entry name" value="Flagellin"/>
</dbReference>
<evidence type="ECO:0000313" key="2">
    <source>
        <dbReference type="EMBL" id="AQW87945.1"/>
    </source>
</evidence>
<evidence type="ECO:0000313" key="3">
    <source>
        <dbReference type="Proteomes" id="UP000190868"/>
    </source>
</evidence>
<dbReference type="Gene3D" id="1.20.1330.10">
    <property type="entry name" value="f41 fragment of flagellin, N-terminal domain"/>
    <property type="match status" value="1"/>
</dbReference>
<dbReference type="SUPFAM" id="SSF64518">
    <property type="entry name" value="Phase 1 flagellin"/>
    <property type="match status" value="1"/>
</dbReference>
<dbReference type="Proteomes" id="UP000190868">
    <property type="component" value="Chromosome"/>
</dbReference>
<organism evidence="2 3">
    <name type="scientific">Campylobacter pinnipediorum subsp. caledonicus</name>
    <dbReference type="NCBI Taxonomy" id="1874362"/>
    <lineage>
        <taxon>Bacteria</taxon>
        <taxon>Pseudomonadati</taxon>
        <taxon>Campylobacterota</taxon>
        <taxon>Epsilonproteobacteria</taxon>
        <taxon>Campylobacterales</taxon>
        <taxon>Campylobacteraceae</taxon>
        <taxon>Campylobacter</taxon>
    </lineage>
</organism>
<dbReference type="PANTHER" id="PTHR42792">
    <property type="entry name" value="FLAGELLIN"/>
    <property type="match status" value="1"/>
</dbReference>
<dbReference type="RefSeq" id="WP_078424620.1">
    <property type="nucleotide sequence ID" value="NZ_CP017258.1"/>
</dbReference>
<feature type="domain" description="Flagellin N-terminal" evidence="1">
    <location>
        <begin position="4"/>
        <end position="135"/>
    </location>
</feature>
<dbReference type="Pfam" id="PF00669">
    <property type="entry name" value="Flagellin_N"/>
    <property type="match status" value="1"/>
</dbReference>
<keyword evidence="2" id="KW-0966">Cell projection</keyword>
<dbReference type="InterPro" id="IPR001029">
    <property type="entry name" value="Flagellin_N"/>
</dbReference>
<evidence type="ECO:0000259" key="1">
    <source>
        <dbReference type="Pfam" id="PF00669"/>
    </source>
</evidence>